<feature type="transmembrane region" description="Helical" evidence="1">
    <location>
        <begin position="110"/>
        <end position="128"/>
    </location>
</feature>
<reference evidence="2 3" key="1">
    <citation type="journal article" date="2019" name="Int. J. Syst. Evol. Microbiol.">
        <title>The Global Catalogue of Microorganisms (GCM) 10K type strain sequencing project: providing services to taxonomists for standard genome sequencing and annotation.</title>
        <authorList>
            <consortium name="The Broad Institute Genomics Platform"/>
            <consortium name="The Broad Institute Genome Sequencing Center for Infectious Disease"/>
            <person name="Wu L."/>
            <person name="Ma J."/>
        </authorList>
    </citation>
    <scope>NUCLEOTIDE SEQUENCE [LARGE SCALE GENOMIC DNA]</scope>
    <source>
        <strain evidence="2 3">PSRA2</strain>
    </source>
</reference>
<dbReference type="AlphaFoldDB" id="A0ABD5UF35"/>
<gene>
    <name evidence="2" type="ORF">ACFQHK_15040</name>
</gene>
<sequence>MDISKRQVGKATIVAVGAFIVFGVVTALIPNPFYIRKVPRTPLDYLFLSLTSGLLGVYVAQRSNSVDQNDSRFAVLGSAGGFLAFGCPICNAFLLALFSSSALMTYLDPLRPVLGVVSVVLLGGLVYVRYSRTCRRCRAEDTTDEALSQGGEPSTHQ</sequence>
<keyword evidence="1" id="KW-0472">Membrane</keyword>
<name>A0ABD5UF35_9EURY</name>
<evidence type="ECO:0000313" key="3">
    <source>
        <dbReference type="Proteomes" id="UP001596406"/>
    </source>
</evidence>
<feature type="transmembrane region" description="Helical" evidence="1">
    <location>
        <begin position="73"/>
        <end position="98"/>
    </location>
</feature>
<keyword evidence="1" id="KW-0812">Transmembrane</keyword>
<keyword evidence="1" id="KW-1133">Transmembrane helix</keyword>
<protein>
    <submittedName>
        <fullName evidence="2">Uncharacterized protein</fullName>
    </submittedName>
</protein>
<dbReference type="EMBL" id="JBHSXM010000002">
    <property type="protein sequence ID" value="MFC6837807.1"/>
    <property type="molecule type" value="Genomic_DNA"/>
</dbReference>
<evidence type="ECO:0000313" key="2">
    <source>
        <dbReference type="EMBL" id="MFC6837807.1"/>
    </source>
</evidence>
<proteinExistence type="predicted"/>
<organism evidence="2 3">
    <name type="scientific">Halomarina ordinaria</name>
    <dbReference type="NCBI Taxonomy" id="3033939"/>
    <lineage>
        <taxon>Archaea</taxon>
        <taxon>Methanobacteriati</taxon>
        <taxon>Methanobacteriota</taxon>
        <taxon>Stenosarchaea group</taxon>
        <taxon>Halobacteria</taxon>
        <taxon>Halobacteriales</taxon>
        <taxon>Natronomonadaceae</taxon>
        <taxon>Halomarina</taxon>
    </lineage>
</organism>
<evidence type="ECO:0000256" key="1">
    <source>
        <dbReference type="SAM" id="Phobius"/>
    </source>
</evidence>
<keyword evidence="3" id="KW-1185">Reference proteome</keyword>
<dbReference type="Proteomes" id="UP001596406">
    <property type="component" value="Unassembled WGS sequence"/>
</dbReference>
<dbReference type="RefSeq" id="WP_304449522.1">
    <property type="nucleotide sequence ID" value="NZ_JARRAH010000002.1"/>
</dbReference>
<accession>A0ABD5UF35</accession>
<feature type="transmembrane region" description="Helical" evidence="1">
    <location>
        <begin position="12"/>
        <end position="33"/>
    </location>
</feature>
<comment type="caution">
    <text evidence="2">The sequence shown here is derived from an EMBL/GenBank/DDBJ whole genome shotgun (WGS) entry which is preliminary data.</text>
</comment>
<feature type="transmembrane region" description="Helical" evidence="1">
    <location>
        <begin position="45"/>
        <end position="61"/>
    </location>
</feature>